<sequence>MAELKTKIWVQALIRRAEAGGAAGYVLRSGDPDAGAVLVKVALPDRLARLYAGARDFEGERIWTQPLGGDPVPEHEADAYATRRHDSDPDIWLVEIEDRAGRHFLTEPVEGE</sequence>
<reference evidence="1 2" key="1">
    <citation type="submission" date="2024-01" db="EMBL/GenBank/DDBJ databases">
        <title>Hyphobacterium bacterium isolated from marine sediment.</title>
        <authorList>
            <person name="Zhao S."/>
        </authorList>
    </citation>
    <scope>NUCLEOTIDE SEQUENCE [LARGE SCALE GENOMIC DNA]</scope>
    <source>
        <strain evidence="1 2">Y60-23</strain>
    </source>
</reference>
<name>A0ABU7M0K3_9PROT</name>
<accession>A0ABU7M0K3</accession>
<organism evidence="1 2">
    <name type="scientific">Hyphobacterium marinum</name>
    <dbReference type="NCBI Taxonomy" id="3116574"/>
    <lineage>
        <taxon>Bacteria</taxon>
        <taxon>Pseudomonadati</taxon>
        <taxon>Pseudomonadota</taxon>
        <taxon>Alphaproteobacteria</taxon>
        <taxon>Maricaulales</taxon>
        <taxon>Maricaulaceae</taxon>
        <taxon>Hyphobacterium</taxon>
    </lineage>
</organism>
<evidence type="ECO:0000313" key="2">
    <source>
        <dbReference type="Proteomes" id="UP001310692"/>
    </source>
</evidence>
<dbReference type="InterPro" id="IPR009964">
    <property type="entry name" value="DUF1491"/>
</dbReference>
<proteinExistence type="predicted"/>
<keyword evidence="2" id="KW-1185">Reference proteome</keyword>
<dbReference type="Proteomes" id="UP001310692">
    <property type="component" value="Unassembled WGS sequence"/>
</dbReference>
<dbReference type="Pfam" id="PF07372">
    <property type="entry name" value="DUF1491"/>
    <property type="match status" value="1"/>
</dbReference>
<dbReference type="Gene3D" id="3.40.1530.20">
    <property type="entry name" value="Protein of unknown function (DUF1491)"/>
    <property type="match status" value="1"/>
</dbReference>
<evidence type="ECO:0000313" key="1">
    <source>
        <dbReference type="EMBL" id="MEE2567344.1"/>
    </source>
</evidence>
<dbReference type="RefSeq" id="WP_330196906.1">
    <property type="nucleotide sequence ID" value="NZ_JAZDRO010000005.1"/>
</dbReference>
<dbReference type="EMBL" id="JAZDRO010000005">
    <property type="protein sequence ID" value="MEE2567344.1"/>
    <property type="molecule type" value="Genomic_DNA"/>
</dbReference>
<gene>
    <name evidence="1" type="ORF">V0U35_11710</name>
</gene>
<comment type="caution">
    <text evidence="1">The sequence shown here is derived from an EMBL/GenBank/DDBJ whole genome shotgun (WGS) entry which is preliminary data.</text>
</comment>
<protein>
    <submittedName>
        <fullName evidence="1">DUF1491 family protein</fullName>
    </submittedName>
</protein>